<dbReference type="InterPro" id="IPR013497">
    <property type="entry name" value="Topo_IA_cen"/>
</dbReference>
<protein>
    <submittedName>
        <fullName evidence="2">DNA topoisomerase III</fullName>
    </submittedName>
</protein>
<dbReference type="Proteomes" id="UP000653002">
    <property type="component" value="Unassembled WGS sequence"/>
</dbReference>
<dbReference type="GO" id="GO:0006281">
    <property type="term" value="P:DNA repair"/>
    <property type="evidence" value="ECO:0007669"/>
    <property type="project" value="TreeGrafter"/>
</dbReference>
<dbReference type="GO" id="GO:0003917">
    <property type="term" value="F:DNA topoisomerase type I (single strand cut, ATP-independent) activity"/>
    <property type="evidence" value="ECO:0007669"/>
    <property type="project" value="InterPro"/>
</dbReference>
<evidence type="ECO:0000313" key="2">
    <source>
        <dbReference type="EMBL" id="MBD4340469.1"/>
    </source>
</evidence>
<dbReference type="PANTHER" id="PTHR11390:SF21">
    <property type="entry name" value="DNA TOPOISOMERASE 3-ALPHA"/>
    <property type="match status" value="1"/>
</dbReference>
<dbReference type="GO" id="GO:0006310">
    <property type="term" value="P:DNA recombination"/>
    <property type="evidence" value="ECO:0007669"/>
    <property type="project" value="TreeGrafter"/>
</dbReference>
<evidence type="ECO:0000259" key="1">
    <source>
        <dbReference type="PROSITE" id="PS52039"/>
    </source>
</evidence>
<dbReference type="InterPro" id="IPR013825">
    <property type="entry name" value="Topo_IA_cen_sub2"/>
</dbReference>
<keyword evidence="2" id="KW-0413">Isomerase</keyword>
<dbReference type="InterPro" id="IPR013826">
    <property type="entry name" value="Topo_IA_cen_sub3"/>
</dbReference>
<dbReference type="Gene3D" id="2.70.20.10">
    <property type="entry name" value="Topoisomerase I, domain 3"/>
    <property type="match status" value="1"/>
</dbReference>
<dbReference type="PROSITE" id="PS52039">
    <property type="entry name" value="TOPO_IA_2"/>
    <property type="match status" value="1"/>
</dbReference>
<dbReference type="InterPro" id="IPR000380">
    <property type="entry name" value="Topo_IA"/>
</dbReference>
<reference evidence="2" key="1">
    <citation type="submission" date="2020-01" db="EMBL/GenBank/DDBJ databases">
        <authorList>
            <person name="Richard D."/>
        </authorList>
    </citation>
    <scope>NUCLEOTIDE SEQUENCE</scope>
    <source>
        <strain evidence="2">JP541</strain>
    </source>
</reference>
<evidence type="ECO:0000313" key="3">
    <source>
        <dbReference type="Proteomes" id="UP000653002"/>
    </source>
</evidence>
<dbReference type="GO" id="GO:0003677">
    <property type="term" value="F:DNA binding"/>
    <property type="evidence" value="ECO:0007669"/>
    <property type="project" value="InterPro"/>
</dbReference>
<feature type="non-terminal residue" evidence="2">
    <location>
        <position position="90"/>
    </location>
</feature>
<dbReference type="GO" id="GO:0006265">
    <property type="term" value="P:DNA topological change"/>
    <property type="evidence" value="ECO:0007669"/>
    <property type="project" value="InterPro"/>
</dbReference>
<dbReference type="InterPro" id="IPR023405">
    <property type="entry name" value="Topo_IA_core_domain"/>
</dbReference>
<proteinExistence type="predicted"/>
<dbReference type="AlphaFoldDB" id="A0A8I0HDM2"/>
<dbReference type="InterPro" id="IPR023406">
    <property type="entry name" value="Topo_IA_AS"/>
</dbReference>
<dbReference type="PROSITE" id="PS00396">
    <property type="entry name" value="TOPO_IA_1"/>
    <property type="match status" value="1"/>
</dbReference>
<feature type="non-terminal residue" evidence="2">
    <location>
        <position position="1"/>
    </location>
</feature>
<dbReference type="GO" id="GO:0043597">
    <property type="term" value="C:cytoplasmic replication fork"/>
    <property type="evidence" value="ECO:0007669"/>
    <property type="project" value="TreeGrafter"/>
</dbReference>
<gene>
    <name evidence="2" type="ORF">GUH15_31400</name>
</gene>
<dbReference type="Gene3D" id="1.10.290.10">
    <property type="entry name" value="Topoisomerase I, domain 4"/>
    <property type="match status" value="1"/>
</dbReference>
<comment type="caution">
    <text evidence="2">The sequence shown here is derived from an EMBL/GenBank/DDBJ whole genome shotgun (WGS) entry which is preliminary data.</text>
</comment>
<organism evidence="2 3">
    <name type="scientific">Xanthomonas citri pv. citri</name>
    <dbReference type="NCBI Taxonomy" id="611301"/>
    <lineage>
        <taxon>Bacteria</taxon>
        <taxon>Pseudomonadati</taxon>
        <taxon>Pseudomonadota</taxon>
        <taxon>Gammaproteobacteria</taxon>
        <taxon>Lysobacterales</taxon>
        <taxon>Lysobacteraceae</taxon>
        <taxon>Xanthomonas</taxon>
    </lineage>
</organism>
<accession>A0A8I0HDM2</accession>
<dbReference type="EMBL" id="JAABFR010002637">
    <property type="protein sequence ID" value="MBD4340469.1"/>
    <property type="molecule type" value="Genomic_DNA"/>
</dbReference>
<dbReference type="SUPFAM" id="SSF56712">
    <property type="entry name" value="Prokaryotic type I DNA topoisomerase"/>
    <property type="match status" value="1"/>
</dbReference>
<name>A0A8I0HDM2_XANCI</name>
<sequence length="90" mass="9904">DALKTTCEVSKAVCTSLVKEKKTAAPPKLFDLTSLQREANRLFGYTAKQTLDLAQSLYEKRLLTYPRTDSAFLTDDMSDTAAGIIKLLCG</sequence>
<dbReference type="Pfam" id="PF01131">
    <property type="entry name" value="Topoisom_bac"/>
    <property type="match status" value="1"/>
</dbReference>
<feature type="domain" description="Topo IA-type catalytic" evidence="1">
    <location>
        <begin position="1"/>
        <end position="90"/>
    </location>
</feature>
<dbReference type="PANTHER" id="PTHR11390">
    <property type="entry name" value="PROKARYOTIC DNA TOPOISOMERASE"/>
    <property type="match status" value="1"/>
</dbReference>